<dbReference type="Pfam" id="PF02436">
    <property type="entry name" value="PYC_OADA"/>
    <property type="match status" value="1"/>
</dbReference>
<keyword evidence="2" id="KW-0456">Lyase</keyword>
<dbReference type="SUPFAM" id="SSF51569">
    <property type="entry name" value="Aldolase"/>
    <property type="match status" value="1"/>
</dbReference>
<dbReference type="InterPro" id="IPR000891">
    <property type="entry name" value="PYR_CT"/>
</dbReference>
<feature type="domain" description="Pyruvate carboxyltransferase" evidence="1">
    <location>
        <begin position="5"/>
        <end position="263"/>
    </location>
</feature>
<dbReference type="GO" id="GO:0006094">
    <property type="term" value="P:gluconeogenesis"/>
    <property type="evidence" value="ECO:0007669"/>
    <property type="project" value="TreeGrafter"/>
</dbReference>
<accession>A0A523BGS6</accession>
<dbReference type="InterPro" id="IPR013785">
    <property type="entry name" value="Aldolase_TIM"/>
</dbReference>
<reference evidence="2 3" key="1">
    <citation type="journal article" date="2019" name="Nat. Microbiol.">
        <title>Expanding anaerobic alkane metabolism in the domain of Archaea.</title>
        <authorList>
            <person name="Wang Y."/>
            <person name="Wegener G."/>
            <person name="Hou J."/>
            <person name="Wang F."/>
            <person name="Xiao X."/>
        </authorList>
    </citation>
    <scope>NUCLEOTIDE SEQUENCE [LARGE SCALE GENOMIC DNA]</scope>
    <source>
        <strain evidence="2">WYZ-LMO10</strain>
    </source>
</reference>
<dbReference type="EC" id="4.1.1.112" evidence="2"/>
<dbReference type="GO" id="GO:0005737">
    <property type="term" value="C:cytoplasm"/>
    <property type="evidence" value="ECO:0007669"/>
    <property type="project" value="TreeGrafter"/>
</dbReference>
<dbReference type="Gene3D" id="3.20.20.70">
    <property type="entry name" value="Aldolase class I"/>
    <property type="match status" value="1"/>
</dbReference>
<evidence type="ECO:0000259" key="1">
    <source>
        <dbReference type="PROSITE" id="PS50991"/>
    </source>
</evidence>
<proteinExistence type="predicted"/>
<organism evidence="2 3">
    <name type="scientific">Thermoproteota archaeon</name>
    <dbReference type="NCBI Taxonomy" id="2056631"/>
    <lineage>
        <taxon>Archaea</taxon>
        <taxon>Thermoproteota</taxon>
    </lineage>
</organism>
<dbReference type="NCBIfam" id="NF006761">
    <property type="entry name" value="PRK09282.1"/>
    <property type="match status" value="1"/>
</dbReference>
<evidence type="ECO:0000313" key="2">
    <source>
        <dbReference type="EMBL" id="TDA40136.1"/>
    </source>
</evidence>
<dbReference type="Pfam" id="PF00682">
    <property type="entry name" value="HMGL-like"/>
    <property type="match status" value="1"/>
</dbReference>
<name>A0A523BGS6_9CREN</name>
<dbReference type="PANTHER" id="PTHR43778:SF2">
    <property type="entry name" value="PYRUVATE CARBOXYLASE, MITOCHONDRIAL"/>
    <property type="match status" value="1"/>
</dbReference>
<dbReference type="EMBL" id="QNVH01000002">
    <property type="protein sequence ID" value="TDA40136.1"/>
    <property type="molecule type" value="Genomic_DNA"/>
</dbReference>
<dbReference type="Proteomes" id="UP000315399">
    <property type="component" value="Unassembled WGS sequence"/>
</dbReference>
<dbReference type="AlphaFoldDB" id="A0A523BGS6"/>
<dbReference type="CDD" id="cd07937">
    <property type="entry name" value="DRE_TIM_PC_TC_5S"/>
    <property type="match status" value="1"/>
</dbReference>
<sequence>MEIMVKLLDTTLRDAQQSLIAARLRTDQILPILEDMDSVGLFAMEVWGGATFDVCMRFLDEDPWDRLKAIRTKVRNTKLSALFRGQNLLAYRHYPDDIVERFVKKSVENGIDIVRVFDALNDIRNLKTAVKAAKGAGAEVQCGIVYTISPVHTLEYYSRLGEELASLEPDYLCVKDMSGILTPYVAFQLVTALKRIGLPIDLHSHCTAGFAPMTYLKAVEAGADILDCAISSMSGATSQPPIESLYYALRENYPLELNLHALQRVAEYFWEIRKGYERFDYAKKERPVDLGVIIHQIPGGMLSNLIYQLEQQRALHRLEDVLKEVPRVREDLGWPPLVTPTSQIIGAQAVLNVLVGRYRLIPKEVKDYIRGLYGRPPAPISKEVLELTKEEVITVRPADLLPPLWEKIRNEVPRDLVEKEEDYLSYALLPNVALEFMQRRKKRFNQKAKTI</sequence>
<dbReference type="SUPFAM" id="SSF89000">
    <property type="entry name" value="post-HMGL domain-like"/>
    <property type="match status" value="1"/>
</dbReference>
<comment type="caution">
    <text evidence="2">The sequence shown here is derived from an EMBL/GenBank/DDBJ whole genome shotgun (WGS) entry which is preliminary data.</text>
</comment>
<evidence type="ECO:0000313" key="3">
    <source>
        <dbReference type="Proteomes" id="UP000315399"/>
    </source>
</evidence>
<gene>
    <name evidence="2" type="ORF">DSO08_00400</name>
</gene>
<dbReference type="InterPro" id="IPR003379">
    <property type="entry name" value="Carboxylase_cons_dom"/>
</dbReference>
<protein>
    <submittedName>
        <fullName evidence="2">Oxaloacetate decarboxylase subunit alpha</fullName>
        <ecNumber evidence="2">4.1.1.112</ecNumber>
    </submittedName>
</protein>
<dbReference type="PROSITE" id="PS50991">
    <property type="entry name" value="PYR_CT"/>
    <property type="match status" value="1"/>
</dbReference>
<dbReference type="GO" id="GO:0004736">
    <property type="term" value="F:pyruvate carboxylase activity"/>
    <property type="evidence" value="ECO:0007669"/>
    <property type="project" value="TreeGrafter"/>
</dbReference>
<dbReference type="InterPro" id="IPR055268">
    <property type="entry name" value="PCB-like"/>
</dbReference>
<dbReference type="PANTHER" id="PTHR43778">
    <property type="entry name" value="PYRUVATE CARBOXYLASE"/>
    <property type="match status" value="1"/>
</dbReference>
<dbReference type="GO" id="GO:0008948">
    <property type="term" value="F:oxaloacetate decarboxylase activity"/>
    <property type="evidence" value="ECO:0007669"/>
    <property type="project" value="UniProtKB-EC"/>
</dbReference>